<evidence type="ECO:0000313" key="10">
    <source>
        <dbReference type="EMBL" id="CAF3930388.1"/>
    </source>
</evidence>
<dbReference type="EMBL" id="CAJOBG010001507">
    <property type="protein sequence ID" value="CAF3935199.1"/>
    <property type="molecule type" value="Genomic_DNA"/>
</dbReference>
<evidence type="ECO:0000313" key="14">
    <source>
        <dbReference type="Proteomes" id="UP000663866"/>
    </source>
</evidence>
<protein>
    <recommendedName>
        <fullName evidence="3">Exonuclease domain-containing protein</fullName>
    </recommendedName>
</protein>
<comment type="caution">
    <text evidence="8">The sequence shown here is derived from an EMBL/GenBank/DDBJ whole genome shotgun (WGS) entry which is preliminary data.</text>
</comment>
<dbReference type="Proteomes" id="UP000663824">
    <property type="component" value="Unassembled WGS sequence"/>
</dbReference>
<evidence type="ECO:0000313" key="7">
    <source>
        <dbReference type="EMBL" id="CAF2103271.1"/>
    </source>
</evidence>
<dbReference type="AlphaFoldDB" id="A0A816XPG2"/>
<evidence type="ECO:0000313" key="8">
    <source>
        <dbReference type="EMBL" id="CAF2149207.1"/>
    </source>
</evidence>
<dbReference type="SMART" id="SM00479">
    <property type="entry name" value="EXOIII"/>
    <property type="match status" value="1"/>
</dbReference>
<evidence type="ECO:0000259" key="3">
    <source>
        <dbReference type="SMART" id="SM00479"/>
    </source>
</evidence>
<evidence type="ECO:0000313" key="9">
    <source>
        <dbReference type="EMBL" id="CAF3813253.1"/>
    </source>
</evidence>
<reference evidence="8" key="1">
    <citation type="submission" date="2021-02" db="EMBL/GenBank/DDBJ databases">
        <authorList>
            <person name="Nowell W R."/>
        </authorList>
    </citation>
    <scope>NUCLEOTIDE SEQUENCE</scope>
</reference>
<evidence type="ECO:0000256" key="2">
    <source>
        <dbReference type="ARBA" id="ARBA00022801"/>
    </source>
</evidence>
<dbReference type="EMBL" id="CAJOBF010000409">
    <property type="protein sequence ID" value="CAF3813253.1"/>
    <property type="molecule type" value="Genomic_DNA"/>
</dbReference>
<dbReference type="PANTHER" id="PTHR12801">
    <property type="entry name" value="RNA EXONUCLEASE REXO1 / RECO3 FAMILY MEMBER-RELATED"/>
    <property type="match status" value="1"/>
</dbReference>
<evidence type="ECO:0000313" key="11">
    <source>
        <dbReference type="EMBL" id="CAF3935199.1"/>
    </source>
</evidence>
<dbReference type="SUPFAM" id="SSF53098">
    <property type="entry name" value="Ribonuclease H-like"/>
    <property type="match status" value="1"/>
</dbReference>
<dbReference type="Proteomes" id="UP000663866">
    <property type="component" value="Unassembled WGS sequence"/>
</dbReference>
<dbReference type="OrthoDB" id="8191639at2759"/>
<dbReference type="EMBL" id="CAJOBJ010002553">
    <property type="protein sequence ID" value="CAF3930388.1"/>
    <property type="molecule type" value="Genomic_DNA"/>
</dbReference>
<dbReference type="Proteomes" id="UP000681967">
    <property type="component" value="Unassembled WGS sequence"/>
</dbReference>
<dbReference type="InterPro" id="IPR012337">
    <property type="entry name" value="RNaseH-like_sf"/>
</dbReference>
<feature type="domain" description="Exonuclease" evidence="3">
    <location>
        <begin position="7"/>
        <end position="174"/>
    </location>
</feature>
<dbReference type="InterPro" id="IPR036397">
    <property type="entry name" value="RNaseH_sf"/>
</dbReference>
<dbReference type="GO" id="GO:0005634">
    <property type="term" value="C:nucleus"/>
    <property type="evidence" value="ECO:0007669"/>
    <property type="project" value="TreeGrafter"/>
</dbReference>
<keyword evidence="1" id="KW-0540">Nuclease</keyword>
<evidence type="ECO:0000313" key="12">
    <source>
        <dbReference type="EMBL" id="CAF4039698.1"/>
    </source>
</evidence>
<dbReference type="EMBL" id="CAJNRE010016835">
    <property type="protein sequence ID" value="CAF2149207.1"/>
    <property type="molecule type" value="Genomic_DNA"/>
</dbReference>
<dbReference type="EMBL" id="CAJNRG010008321">
    <property type="protein sequence ID" value="CAF2103271.1"/>
    <property type="molecule type" value="Genomic_DNA"/>
</dbReference>
<organism evidence="8 13">
    <name type="scientific">Rotaria magnacalcarata</name>
    <dbReference type="NCBI Taxonomy" id="392030"/>
    <lineage>
        <taxon>Eukaryota</taxon>
        <taxon>Metazoa</taxon>
        <taxon>Spiralia</taxon>
        <taxon>Gnathifera</taxon>
        <taxon>Rotifera</taxon>
        <taxon>Eurotatoria</taxon>
        <taxon>Bdelloidea</taxon>
        <taxon>Philodinida</taxon>
        <taxon>Philodinidae</taxon>
        <taxon>Rotaria</taxon>
    </lineage>
</organism>
<sequence>MATNNNRVLSIDVECVATSYTHEDRSPCSVAIVDDQCQIIFSSLIKPKEKVVSDLYILTGLHIKDLEQAPSLEEVLNQIYPFFDSTTIIVGQSPKNDLKWLKLEKGVHYSVVIDLSDWFKSYNARYRSMSHHSLAHEAWTLLNIDLNATNGHLATQDAKAAMQLYIKYKDDEAGKQNACSRLLNTQPRITPARAHNYNYEGVCLAGYYKQMCRCNRPSLVND</sequence>
<dbReference type="InterPro" id="IPR013520">
    <property type="entry name" value="Ribonucl_H"/>
</dbReference>
<dbReference type="Proteomes" id="UP000663887">
    <property type="component" value="Unassembled WGS sequence"/>
</dbReference>
<name>A0A816XPG2_9BILA</name>
<dbReference type="InterPro" id="IPR047021">
    <property type="entry name" value="REXO1/3/4-like"/>
</dbReference>
<dbReference type="GO" id="GO:0003676">
    <property type="term" value="F:nucleic acid binding"/>
    <property type="evidence" value="ECO:0007669"/>
    <property type="project" value="InterPro"/>
</dbReference>
<gene>
    <name evidence="12" type="ORF">BYL167_LOCUS15811</name>
    <name evidence="4" type="ORF">CJN711_LOCUS7328</name>
    <name evidence="10" type="ORF">GIL414_LOCUS8041</name>
    <name evidence="5" type="ORF">KQP761_LOCUS16027</name>
    <name evidence="8" type="ORF">MBJ925_LOCUS30937</name>
    <name evidence="11" type="ORF">OVN521_LOCUS11364</name>
    <name evidence="9" type="ORF">UXM345_LOCUS5509</name>
    <name evidence="6" type="ORF">WKI299_LOCUS12101</name>
    <name evidence="7" type="ORF">XDN619_LOCUS19115</name>
</gene>
<dbReference type="EMBL" id="CAJNOV010002502">
    <property type="protein sequence ID" value="CAF1104764.1"/>
    <property type="molecule type" value="Genomic_DNA"/>
</dbReference>
<proteinExistence type="predicted"/>
<dbReference type="Proteomes" id="UP000663856">
    <property type="component" value="Unassembled WGS sequence"/>
</dbReference>
<accession>A0A816XPG2</accession>
<dbReference type="EMBL" id="CAJNOW010007958">
    <property type="protein sequence ID" value="CAF1526639.1"/>
    <property type="molecule type" value="Genomic_DNA"/>
</dbReference>
<evidence type="ECO:0000313" key="5">
    <source>
        <dbReference type="EMBL" id="CAF1526639.1"/>
    </source>
</evidence>
<dbReference type="Gene3D" id="3.30.420.10">
    <property type="entry name" value="Ribonuclease H-like superfamily/Ribonuclease H"/>
    <property type="match status" value="1"/>
</dbReference>
<evidence type="ECO:0000313" key="6">
    <source>
        <dbReference type="EMBL" id="CAF2060931.1"/>
    </source>
</evidence>
<dbReference type="Pfam" id="PF00929">
    <property type="entry name" value="RNase_T"/>
    <property type="match status" value="1"/>
</dbReference>
<dbReference type="PANTHER" id="PTHR12801:SF159">
    <property type="entry name" value="C3H1-TYPE DOMAIN-CONTAINING PROTEIN"/>
    <property type="match status" value="1"/>
</dbReference>
<keyword evidence="14" id="KW-1185">Reference proteome</keyword>
<dbReference type="EMBL" id="CAJNRF010004541">
    <property type="protein sequence ID" value="CAF2060931.1"/>
    <property type="molecule type" value="Genomic_DNA"/>
</dbReference>
<dbReference type="Proteomes" id="UP000681720">
    <property type="component" value="Unassembled WGS sequence"/>
</dbReference>
<dbReference type="Proteomes" id="UP000663834">
    <property type="component" value="Unassembled WGS sequence"/>
</dbReference>
<dbReference type="GO" id="GO:0004527">
    <property type="term" value="F:exonuclease activity"/>
    <property type="evidence" value="ECO:0007669"/>
    <property type="project" value="InterPro"/>
</dbReference>
<evidence type="ECO:0000256" key="1">
    <source>
        <dbReference type="ARBA" id="ARBA00022722"/>
    </source>
</evidence>
<evidence type="ECO:0000313" key="4">
    <source>
        <dbReference type="EMBL" id="CAF1104764.1"/>
    </source>
</evidence>
<dbReference type="Proteomes" id="UP000663855">
    <property type="component" value="Unassembled WGS sequence"/>
</dbReference>
<dbReference type="Proteomes" id="UP000663842">
    <property type="component" value="Unassembled WGS sequence"/>
</dbReference>
<keyword evidence="2" id="KW-0378">Hydrolase</keyword>
<evidence type="ECO:0000313" key="13">
    <source>
        <dbReference type="Proteomes" id="UP000663824"/>
    </source>
</evidence>
<dbReference type="EMBL" id="CAJOBH010005921">
    <property type="protein sequence ID" value="CAF4039698.1"/>
    <property type="molecule type" value="Genomic_DNA"/>
</dbReference>